<keyword evidence="4 9" id="KW-0732">Signal</keyword>
<dbReference type="PANTHER" id="PTHR33562">
    <property type="entry name" value="ATILLA, ISOFORM B-RELATED-RELATED"/>
    <property type="match status" value="1"/>
</dbReference>
<feature type="chain" id="PRO_5001556709" evidence="9">
    <location>
        <begin position="21"/>
        <end position="109"/>
    </location>
</feature>
<feature type="signal peptide" evidence="9">
    <location>
        <begin position="1"/>
        <end position="20"/>
    </location>
</feature>
<evidence type="ECO:0000256" key="6">
    <source>
        <dbReference type="ARBA" id="ARBA00023136"/>
    </source>
</evidence>
<evidence type="ECO:0000256" key="4">
    <source>
        <dbReference type="ARBA" id="ARBA00022729"/>
    </source>
</evidence>
<evidence type="ECO:0000256" key="9">
    <source>
        <dbReference type="SAM" id="SignalP"/>
    </source>
</evidence>
<dbReference type="GO" id="GO:0098552">
    <property type="term" value="C:side of membrane"/>
    <property type="evidence" value="ECO:0007669"/>
    <property type="project" value="UniProtKB-KW"/>
</dbReference>
<dbReference type="PANTHER" id="PTHR33562:SF18">
    <property type="entry name" value="BOUDIN-RELATED"/>
    <property type="match status" value="1"/>
</dbReference>
<dbReference type="InterPro" id="IPR031424">
    <property type="entry name" value="QVR-like"/>
</dbReference>
<evidence type="ECO:0000256" key="1">
    <source>
        <dbReference type="ARBA" id="ARBA00004589"/>
    </source>
</evidence>
<dbReference type="Pfam" id="PF17064">
    <property type="entry name" value="QVR"/>
    <property type="match status" value="1"/>
</dbReference>
<evidence type="ECO:0000313" key="10">
    <source>
        <dbReference type="EMBL" id="JAC40139.1"/>
    </source>
</evidence>
<protein>
    <submittedName>
        <fullName evidence="10">Uncharacterized protein</fullName>
    </submittedName>
</protein>
<sequence length="109" mass="12453">MHRTFCLVILLLTLVVNAWAIQCYSCESVYHSSCGDDFDEENYFKLDCSHVPPPRFLGDDLDLRNATGCMKRSYKVGDLLRIERNCFFGDMDDTDSGCQLDPATEQAER</sequence>
<evidence type="ECO:0000256" key="8">
    <source>
        <dbReference type="ARBA" id="ARBA00023288"/>
    </source>
</evidence>
<dbReference type="EMBL" id="GAKP01018813">
    <property type="protein sequence ID" value="JAC40139.1"/>
    <property type="molecule type" value="Transcribed_RNA"/>
</dbReference>
<dbReference type="AlphaFoldDB" id="A0A034VCA2"/>
<proteinExistence type="predicted"/>
<evidence type="ECO:0000256" key="3">
    <source>
        <dbReference type="ARBA" id="ARBA00022692"/>
    </source>
</evidence>
<keyword evidence="5" id="KW-1133">Transmembrane helix</keyword>
<keyword evidence="6" id="KW-0472">Membrane</keyword>
<name>A0A034VCA2_BACDO</name>
<dbReference type="InterPro" id="IPR050975">
    <property type="entry name" value="Sleep_regulator"/>
</dbReference>
<dbReference type="OrthoDB" id="6723514at2759"/>
<evidence type="ECO:0000256" key="5">
    <source>
        <dbReference type="ARBA" id="ARBA00022989"/>
    </source>
</evidence>
<evidence type="ECO:0000256" key="2">
    <source>
        <dbReference type="ARBA" id="ARBA00022622"/>
    </source>
</evidence>
<reference evidence="10" key="1">
    <citation type="journal article" date="2014" name="BMC Genomics">
        <title>Characterizing the developmental transcriptome of the oriental fruit fly, Bactrocera dorsalis (Diptera: Tephritidae) through comparative genomic analysis with Drosophila melanogaster utilizing modENCODE datasets.</title>
        <authorList>
            <person name="Geib S.M."/>
            <person name="Calla B."/>
            <person name="Hall B."/>
            <person name="Hou S."/>
            <person name="Manoukis N.C."/>
        </authorList>
    </citation>
    <scope>NUCLEOTIDE SEQUENCE</scope>
    <source>
        <strain evidence="10">Punador</strain>
    </source>
</reference>
<accession>A0A034VCA2</accession>
<organism evidence="10">
    <name type="scientific">Bactrocera dorsalis</name>
    <name type="common">Oriental fruit fly</name>
    <name type="synonym">Dacus dorsalis</name>
    <dbReference type="NCBI Taxonomy" id="27457"/>
    <lineage>
        <taxon>Eukaryota</taxon>
        <taxon>Metazoa</taxon>
        <taxon>Ecdysozoa</taxon>
        <taxon>Arthropoda</taxon>
        <taxon>Hexapoda</taxon>
        <taxon>Insecta</taxon>
        <taxon>Pterygota</taxon>
        <taxon>Neoptera</taxon>
        <taxon>Endopterygota</taxon>
        <taxon>Diptera</taxon>
        <taxon>Brachycera</taxon>
        <taxon>Muscomorpha</taxon>
        <taxon>Tephritoidea</taxon>
        <taxon>Tephritidae</taxon>
        <taxon>Bactrocera</taxon>
        <taxon>Bactrocera</taxon>
    </lineage>
</organism>
<dbReference type="GO" id="GO:0030431">
    <property type="term" value="P:sleep"/>
    <property type="evidence" value="ECO:0007669"/>
    <property type="project" value="InterPro"/>
</dbReference>
<keyword evidence="2" id="KW-0336">GPI-anchor</keyword>
<keyword evidence="3" id="KW-0812">Transmembrane</keyword>
<dbReference type="GO" id="GO:0032222">
    <property type="term" value="P:regulation of synaptic transmission, cholinergic"/>
    <property type="evidence" value="ECO:0007669"/>
    <property type="project" value="InterPro"/>
</dbReference>
<keyword evidence="8" id="KW-0449">Lipoprotein</keyword>
<evidence type="ECO:0000256" key="7">
    <source>
        <dbReference type="ARBA" id="ARBA00023180"/>
    </source>
</evidence>
<keyword evidence="7" id="KW-0325">Glycoprotein</keyword>
<comment type="subcellular location">
    <subcellularLocation>
        <location evidence="1">Membrane</location>
        <topology evidence="1">Lipid-anchor</topology>
        <topology evidence="1">GPI-anchor</topology>
    </subcellularLocation>
</comment>